<evidence type="ECO:0000313" key="2">
    <source>
        <dbReference type="Proteomes" id="UP000002198"/>
    </source>
</evidence>
<dbReference type="KEGG" id="cdi:DIP0683"/>
<gene>
    <name evidence="1" type="ordered locus">DIP0683</name>
</gene>
<keyword evidence="2" id="KW-1185">Reference proteome</keyword>
<dbReference type="STRING" id="257309.DIP0683"/>
<reference evidence="1 2" key="1">
    <citation type="journal article" date="2003" name="Nucleic Acids Res.">
        <title>The complete genome sequence and analysis of Corynebacterium diphtheriae NCTC13129.</title>
        <authorList>
            <person name="Cerdeno-Tarraga A.M."/>
            <person name="Efstratiou A."/>
            <person name="Dover L.G."/>
            <person name="Holden M.T.G."/>
            <person name="Pallen M."/>
            <person name="Bentley S.D."/>
            <person name="Besra G.S."/>
            <person name="Churcher C."/>
            <person name="James K.D."/>
            <person name="De Zoysa A."/>
            <person name="Chillingworth T."/>
            <person name="Cronin A."/>
            <person name="Dowd L."/>
            <person name="Feltwell T."/>
            <person name="Hamlin N."/>
            <person name="Holroyd S."/>
            <person name="Jagels K."/>
            <person name="Moule S."/>
            <person name="Quail M.A."/>
            <person name="Rabbinowitsch E."/>
            <person name="Rutherford K."/>
            <person name="Thomson N.R."/>
            <person name="Unwin L."/>
            <person name="Whitehead S."/>
            <person name="Barrell B.G.Parkhill.J."/>
        </authorList>
    </citation>
    <scope>NUCLEOTIDE SEQUENCE [LARGE SCALE GENOMIC DNA]</scope>
    <source>
        <strain evidence="2">ATCC 700971 / NCTC 13129 / Biotype gravis</strain>
    </source>
</reference>
<dbReference type="Proteomes" id="UP000002198">
    <property type="component" value="Chromosome"/>
</dbReference>
<dbReference type="AlphaFoldDB" id="Q6NIT3"/>
<organism evidence="1 2">
    <name type="scientific">Corynebacterium diphtheriae (strain ATCC 700971 / NCTC 13129 / Biotype gravis)</name>
    <dbReference type="NCBI Taxonomy" id="257309"/>
    <lineage>
        <taxon>Bacteria</taxon>
        <taxon>Bacillati</taxon>
        <taxon>Actinomycetota</taxon>
        <taxon>Actinomycetes</taxon>
        <taxon>Mycobacteriales</taxon>
        <taxon>Corynebacteriaceae</taxon>
        <taxon>Corynebacterium</taxon>
    </lineage>
</organism>
<evidence type="ECO:0000313" key="1">
    <source>
        <dbReference type="EMBL" id="CAE49200.1"/>
    </source>
</evidence>
<accession>Q6NIT3</accession>
<proteinExistence type="predicted"/>
<name>Q6NIT3_CORDI</name>
<sequence>MLARLCSNTFMRHADNEPTSEVFLEAPLYVVPPPYTPMVVAMLLV</sequence>
<dbReference type="EMBL" id="BX248355">
    <property type="protein sequence ID" value="CAE49200.1"/>
    <property type="molecule type" value="Genomic_DNA"/>
</dbReference>
<dbReference type="HOGENOM" id="CLU_3198610_0_0_11"/>
<protein>
    <submittedName>
        <fullName evidence="1">Uncharacterized protein</fullName>
    </submittedName>
</protein>